<dbReference type="PANTHER" id="PTHR34216">
    <property type="match status" value="1"/>
</dbReference>
<keyword evidence="4" id="KW-1185">Reference proteome</keyword>
<accession>A0AAN0RS32</accession>
<dbReference type="GO" id="GO:0005975">
    <property type="term" value="P:carbohydrate metabolic process"/>
    <property type="evidence" value="ECO:0007669"/>
    <property type="project" value="InterPro"/>
</dbReference>
<dbReference type="AlphaFoldDB" id="A0AAN0RS32"/>
<dbReference type="PANTHER" id="PTHR34216:SF7">
    <property type="entry name" value="POLY-BETA-1,6-N-ACETYL-D-GLUCOSAMINE N-DEACETYLASE"/>
    <property type="match status" value="1"/>
</dbReference>
<dbReference type="EMBL" id="CP007783">
    <property type="protein sequence ID" value="AIO32669.1"/>
    <property type="molecule type" value="Genomic_DNA"/>
</dbReference>
<feature type="domain" description="NodB homology" evidence="2">
    <location>
        <begin position="49"/>
        <end position="219"/>
    </location>
</feature>
<organism evidence="3 4">
    <name type="scientific">Burkholderia cenocepacia</name>
    <dbReference type="NCBI Taxonomy" id="95486"/>
    <lineage>
        <taxon>Bacteria</taxon>
        <taxon>Pseudomonadati</taxon>
        <taxon>Pseudomonadota</taxon>
        <taxon>Betaproteobacteria</taxon>
        <taxon>Burkholderiales</taxon>
        <taxon>Burkholderiaceae</taxon>
        <taxon>Burkholderia</taxon>
        <taxon>Burkholderia cepacia complex</taxon>
    </lineage>
</organism>
<dbReference type="KEGG" id="bcen:DM39_1207"/>
<dbReference type="CDD" id="cd10918">
    <property type="entry name" value="CE4_NodB_like_5s_6s"/>
    <property type="match status" value="1"/>
</dbReference>
<dbReference type="GO" id="GO:0016810">
    <property type="term" value="F:hydrolase activity, acting on carbon-nitrogen (but not peptide) bonds"/>
    <property type="evidence" value="ECO:0007669"/>
    <property type="project" value="InterPro"/>
</dbReference>
<protein>
    <submittedName>
        <fullName evidence="3">Polysaccharide deacetylase family protein</fullName>
    </submittedName>
</protein>
<reference evidence="3 4" key="1">
    <citation type="submission" date="2014-05" db="EMBL/GenBank/DDBJ databases">
        <authorList>
            <person name="Bishop-Lilly K.A."/>
            <person name="Broomall S.M."/>
            <person name="Chain P.S."/>
            <person name="Chertkov O."/>
            <person name="Coyne S.R."/>
            <person name="Daligault H.E."/>
            <person name="Davenport K.W."/>
            <person name="Erkkila T."/>
            <person name="Frey K.G."/>
            <person name="Gibbons H.S."/>
            <person name="Gu W."/>
            <person name="Jaissle J."/>
            <person name="Johnson S.L."/>
            <person name="Koroleva G.I."/>
            <person name="Ladner J.T."/>
            <person name="Lo C.-C."/>
            <person name="Minogue T.D."/>
            <person name="Munk C."/>
            <person name="Palacios G.F."/>
            <person name="Redden C.L."/>
            <person name="Rosenzweig C.N."/>
            <person name="Scholz M.B."/>
            <person name="Teshima H."/>
            <person name="Xu Y."/>
        </authorList>
    </citation>
    <scope>NUCLEOTIDE SEQUENCE [LARGE SCALE GENOMIC DNA]</scope>
    <source>
        <strain evidence="3 4">DDS 22E-1</strain>
    </source>
</reference>
<keyword evidence="1" id="KW-0732">Signal</keyword>
<dbReference type="Pfam" id="PF01522">
    <property type="entry name" value="Polysacc_deac_1"/>
    <property type="match status" value="1"/>
</dbReference>
<dbReference type="InterPro" id="IPR011330">
    <property type="entry name" value="Glyco_hydro/deAcase_b/a-brl"/>
</dbReference>
<dbReference type="PROSITE" id="PS51677">
    <property type="entry name" value="NODB"/>
    <property type="match status" value="1"/>
</dbReference>
<evidence type="ECO:0000313" key="4">
    <source>
        <dbReference type="Proteomes" id="UP000029413"/>
    </source>
</evidence>
<dbReference type="InterPro" id="IPR051398">
    <property type="entry name" value="Polysacch_Deacetylase"/>
</dbReference>
<dbReference type="SUPFAM" id="SSF88713">
    <property type="entry name" value="Glycoside hydrolase/deacetylase"/>
    <property type="match status" value="1"/>
</dbReference>
<evidence type="ECO:0000259" key="2">
    <source>
        <dbReference type="PROSITE" id="PS51677"/>
    </source>
</evidence>
<evidence type="ECO:0000313" key="3">
    <source>
        <dbReference type="EMBL" id="AIO32669.1"/>
    </source>
</evidence>
<dbReference type="Gene3D" id="3.20.20.370">
    <property type="entry name" value="Glycoside hydrolase/deacetylase"/>
    <property type="match status" value="1"/>
</dbReference>
<dbReference type="InterPro" id="IPR002509">
    <property type="entry name" value="NODB_dom"/>
</dbReference>
<proteinExistence type="predicted"/>
<sequence length="219" mass="23983">MPPRSDVLRGLSVDPQAFRRQMRALKALGYCGVSVSELQRRQSQARSAKMFAITFDDGFRNVYEHALPVLDELGFTATCYFVSGKLGGTNDWDSGFATATAALMDRTAMREWLARGHEVGAHTVDHVALSDVPASTAWRQISDSKSQLENATGHPVVSFCYPYGAINASVRALVVDAGFHNATTTVRGRANAYIDPFLLPRIAVPGGRGIVRFLGRFFR</sequence>
<dbReference type="Proteomes" id="UP000029413">
    <property type="component" value="Chromosome 1"/>
</dbReference>
<evidence type="ECO:0000256" key="1">
    <source>
        <dbReference type="ARBA" id="ARBA00022729"/>
    </source>
</evidence>
<gene>
    <name evidence="3" type="ORF">DM39_1207</name>
</gene>
<name>A0AAN0RS32_9BURK</name>